<keyword evidence="5" id="KW-0732">Signal</keyword>
<evidence type="ECO:0000313" key="14">
    <source>
        <dbReference type="EMBL" id="APG27876.1"/>
    </source>
</evidence>
<dbReference type="PROSITE" id="PS51318">
    <property type="entry name" value="TAT"/>
    <property type="match status" value="1"/>
</dbReference>
<dbReference type="PANTHER" id="PTHR37425:SF1">
    <property type="entry name" value="OUTER MEMBRANE PROTEIN"/>
    <property type="match status" value="1"/>
</dbReference>
<comment type="pathway">
    <text evidence="2">Cell wall biogenesis; cell wall polysaccharide biosynthesis.</text>
</comment>
<dbReference type="KEGG" id="pef:A7E78_08535"/>
<dbReference type="InterPro" id="IPR009045">
    <property type="entry name" value="Zn_M74/Hedgehog-like"/>
</dbReference>
<keyword evidence="13" id="KW-0812">Transmembrane</keyword>
<dbReference type="PANTHER" id="PTHR37425">
    <property type="match status" value="1"/>
</dbReference>
<dbReference type="AlphaFoldDB" id="A0A1L3GPL0"/>
<comment type="similarity">
    <text evidence="11">Belongs to the peptidase M15 family.</text>
</comment>
<evidence type="ECO:0000256" key="13">
    <source>
        <dbReference type="SAM" id="Phobius"/>
    </source>
</evidence>
<keyword evidence="15" id="KW-1185">Reference proteome</keyword>
<dbReference type="OrthoDB" id="9782994at2"/>
<evidence type="ECO:0000256" key="7">
    <source>
        <dbReference type="ARBA" id="ARBA00022833"/>
    </source>
</evidence>
<evidence type="ECO:0000313" key="15">
    <source>
        <dbReference type="Proteomes" id="UP000182517"/>
    </source>
</evidence>
<evidence type="ECO:0000256" key="1">
    <source>
        <dbReference type="ARBA" id="ARBA00001947"/>
    </source>
</evidence>
<dbReference type="Proteomes" id="UP000182517">
    <property type="component" value="Chromosome"/>
</dbReference>
<keyword evidence="3" id="KW-0645">Protease</keyword>
<dbReference type="Gene3D" id="3.30.1380.10">
    <property type="match status" value="1"/>
</dbReference>
<evidence type="ECO:0000256" key="6">
    <source>
        <dbReference type="ARBA" id="ARBA00022801"/>
    </source>
</evidence>
<dbReference type="GO" id="GO:0071555">
    <property type="term" value="P:cell wall organization"/>
    <property type="evidence" value="ECO:0007669"/>
    <property type="project" value="UniProtKB-KW"/>
</dbReference>
<keyword evidence="6" id="KW-0378">Hydrolase</keyword>
<dbReference type="SUPFAM" id="SSF55166">
    <property type="entry name" value="Hedgehog/DD-peptidase"/>
    <property type="match status" value="1"/>
</dbReference>
<accession>A0A1L3GPL0</accession>
<keyword evidence="7" id="KW-0862">Zinc</keyword>
<dbReference type="STRING" id="1842532.A7E78_08535"/>
<protein>
    <recommendedName>
        <fullName evidence="12">Murein endopeptidase K</fullName>
    </recommendedName>
</protein>
<keyword evidence="8" id="KW-0408">Iron</keyword>
<dbReference type="InterPro" id="IPR010275">
    <property type="entry name" value="MepK"/>
</dbReference>
<evidence type="ECO:0000256" key="3">
    <source>
        <dbReference type="ARBA" id="ARBA00022670"/>
    </source>
</evidence>
<name>A0A1L3GPL0_9BACT</name>
<keyword evidence="8" id="KW-0411">Iron-sulfur</keyword>
<feature type="transmembrane region" description="Helical" evidence="13">
    <location>
        <begin position="21"/>
        <end position="42"/>
    </location>
</feature>
<reference evidence="14 15" key="1">
    <citation type="journal article" date="2017" name="Genome Announc.">
        <title>Complete Genome Sequences of Two Acetylene-Fermenting Pelobacter acetylenicus Strains.</title>
        <authorList>
            <person name="Sutton J.M."/>
            <person name="Baesman S.M."/>
            <person name="Fierst J.L."/>
            <person name="Poret-Peterson A.T."/>
            <person name="Oremland R.S."/>
            <person name="Dunlap D.S."/>
            <person name="Akob D.M."/>
        </authorList>
    </citation>
    <scope>NUCLEOTIDE SEQUENCE [LARGE SCALE GENOMIC DNA]</scope>
    <source>
        <strain evidence="14 15">SFB93</strain>
    </source>
</reference>
<keyword evidence="13" id="KW-1133">Transmembrane helix</keyword>
<dbReference type="EMBL" id="CP015519">
    <property type="protein sequence ID" value="APG27876.1"/>
    <property type="molecule type" value="Genomic_DNA"/>
</dbReference>
<sequence length="195" mass="21493">MLTTDSQCSTSKGSTFNRRTLLKAGLIGLAGLALPTPGLALLTGPADRERSLSLYNTHTGEGLKSVVYWADGDYLPEALKDINFLLRDHRTDQVKPMDPKLFDQLYTLNTKLENRKPFQIISGYRSPESNRKLRQASSGVAKKSFHLAGQAADIRLPGCNLSQVRRAALNLRAGGVGYYPKSNFIHVDTGPCRSW</sequence>
<keyword evidence="10" id="KW-0961">Cell wall biogenesis/degradation</keyword>
<dbReference type="GO" id="GO:0006508">
    <property type="term" value="P:proteolysis"/>
    <property type="evidence" value="ECO:0007669"/>
    <property type="project" value="UniProtKB-KW"/>
</dbReference>
<dbReference type="GO" id="GO:0051536">
    <property type="term" value="F:iron-sulfur cluster binding"/>
    <property type="evidence" value="ECO:0007669"/>
    <property type="project" value="UniProtKB-KW"/>
</dbReference>
<comment type="cofactor">
    <cofactor evidence="1">
        <name>Zn(2+)</name>
        <dbReference type="ChEBI" id="CHEBI:29105"/>
    </cofactor>
</comment>
<proteinExistence type="inferred from homology"/>
<keyword evidence="13" id="KW-0472">Membrane</keyword>
<evidence type="ECO:0000256" key="11">
    <source>
        <dbReference type="ARBA" id="ARBA00093448"/>
    </source>
</evidence>
<evidence type="ECO:0000256" key="8">
    <source>
        <dbReference type="ARBA" id="ARBA00023014"/>
    </source>
</evidence>
<gene>
    <name evidence="14" type="ORF">A7E78_08535</name>
</gene>
<organism evidence="14 15">
    <name type="scientific">Syntrophotalea acetylenivorans</name>
    <dbReference type="NCBI Taxonomy" id="1842532"/>
    <lineage>
        <taxon>Bacteria</taxon>
        <taxon>Pseudomonadati</taxon>
        <taxon>Thermodesulfobacteriota</taxon>
        <taxon>Desulfuromonadia</taxon>
        <taxon>Desulfuromonadales</taxon>
        <taxon>Syntrophotaleaceae</taxon>
        <taxon>Syntrophotalea</taxon>
    </lineage>
</organism>
<evidence type="ECO:0000256" key="4">
    <source>
        <dbReference type="ARBA" id="ARBA00022723"/>
    </source>
</evidence>
<evidence type="ECO:0000256" key="5">
    <source>
        <dbReference type="ARBA" id="ARBA00022729"/>
    </source>
</evidence>
<evidence type="ECO:0000256" key="9">
    <source>
        <dbReference type="ARBA" id="ARBA00023049"/>
    </source>
</evidence>
<dbReference type="Pfam" id="PF05951">
    <property type="entry name" value="Peptidase_M15_2"/>
    <property type="match status" value="1"/>
</dbReference>
<keyword evidence="9" id="KW-0482">Metalloprotease</keyword>
<keyword evidence="4" id="KW-0479">Metal-binding</keyword>
<dbReference type="RefSeq" id="WP_072283840.1">
    <property type="nucleotide sequence ID" value="NZ_CP015519.1"/>
</dbReference>
<evidence type="ECO:0000256" key="10">
    <source>
        <dbReference type="ARBA" id="ARBA00023316"/>
    </source>
</evidence>
<evidence type="ECO:0000256" key="12">
    <source>
        <dbReference type="ARBA" id="ARBA00093666"/>
    </source>
</evidence>
<dbReference type="GO" id="GO:0046872">
    <property type="term" value="F:metal ion binding"/>
    <property type="evidence" value="ECO:0007669"/>
    <property type="project" value="UniProtKB-KW"/>
</dbReference>
<dbReference type="InterPro" id="IPR006311">
    <property type="entry name" value="TAT_signal"/>
</dbReference>
<dbReference type="CDD" id="cd14844">
    <property type="entry name" value="Zn-DD-carboxypeptidase_like"/>
    <property type="match status" value="1"/>
</dbReference>
<evidence type="ECO:0000256" key="2">
    <source>
        <dbReference type="ARBA" id="ARBA00004776"/>
    </source>
</evidence>
<dbReference type="GO" id="GO:0008237">
    <property type="term" value="F:metallopeptidase activity"/>
    <property type="evidence" value="ECO:0007669"/>
    <property type="project" value="UniProtKB-KW"/>
</dbReference>